<evidence type="ECO:0000313" key="1">
    <source>
        <dbReference type="EMBL" id="CAA6819293.1"/>
    </source>
</evidence>
<organism evidence="1">
    <name type="scientific">uncultured Thiotrichaceae bacterium</name>
    <dbReference type="NCBI Taxonomy" id="298394"/>
    <lineage>
        <taxon>Bacteria</taxon>
        <taxon>Pseudomonadati</taxon>
        <taxon>Pseudomonadota</taxon>
        <taxon>Gammaproteobacteria</taxon>
        <taxon>Thiotrichales</taxon>
        <taxon>Thiotrichaceae</taxon>
        <taxon>environmental samples</taxon>
    </lineage>
</organism>
<gene>
    <name evidence="1" type="ORF">HELGO_WM20877</name>
</gene>
<dbReference type="EMBL" id="CACVAV010000299">
    <property type="protein sequence ID" value="CAA6819293.1"/>
    <property type="molecule type" value="Genomic_DNA"/>
</dbReference>
<evidence type="ECO:0008006" key="2">
    <source>
        <dbReference type="Google" id="ProtNLM"/>
    </source>
</evidence>
<protein>
    <recommendedName>
        <fullName evidence="2">Glycosyltransferase 2-like domain-containing protein</fullName>
    </recommendedName>
</protein>
<dbReference type="AlphaFoldDB" id="A0A6S6TT71"/>
<accession>A0A6S6TT71</accession>
<dbReference type="Gene3D" id="3.90.550.10">
    <property type="entry name" value="Spore Coat Polysaccharide Biosynthesis Protein SpsA, Chain A"/>
    <property type="match status" value="1"/>
</dbReference>
<dbReference type="InterPro" id="IPR029044">
    <property type="entry name" value="Nucleotide-diphossugar_trans"/>
</dbReference>
<sequence length="453" mass="50447">MSTKAVTQYLQRYAEPETAAINHWPDDNRHYQHVVVIPAYQESSEFLQRALQSDWFQRDVLLILVVNQPDTQTDFAPQQQLFEDAVSCGEIVWQQENLTLIAGTAKSPSFPLLQRGKSSSKDVLLLEGTPLCILSFLKKRDGGDGGDLNLAQHGDLLLINRFNTPLPAKYGVGLARKIGTDIALALITKDIISSKWICSTDADALLPDDYFSVLSEVNPEWVAACYAFEHVGGESEVQEATLIYQQAMHYYVNGLKNAGSPYAHFTIGSTLAFKATAYANVRGFPKRAAGEDFYLLNKLIKSGKVGRIEQTTIQLQARLSERVPFGTGMSAANIMQLTAQGKPFCYYHPQTFVVLRQVLQHFDKLWASLDDLPTWLSELPGNSGEILLQAGLTGFITKQQRQRTTKKQFDAQLMGWFDGLKTLQFIHGLRDTIYPDVPLVPAPSMSGRTGCHL</sequence>
<dbReference type="SUPFAM" id="SSF53448">
    <property type="entry name" value="Nucleotide-diphospho-sugar transferases"/>
    <property type="match status" value="1"/>
</dbReference>
<reference evidence="1" key="1">
    <citation type="submission" date="2020-01" db="EMBL/GenBank/DDBJ databases">
        <authorList>
            <person name="Meier V. D."/>
            <person name="Meier V D."/>
        </authorList>
    </citation>
    <scope>NUCLEOTIDE SEQUENCE</scope>
    <source>
        <strain evidence="1">HLG_WM_MAG_08</strain>
    </source>
</reference>
<name>A0A6S6TT71_9GAMM</name>
<proteinExistence type="predicted"/>